<dbReference type="Gene3D" id="3.30.460.10">
    <property type="entry name" value="Beta Polymerase, domain 2"/>
    <property type="match status" value="1"/>
</dbReference>
<dbReference type="AlphaFoldDB" id="A0A545TSV7"/>
<dbReference type="InterPro" id="IPR004095">
    <property type="entry name" value="TGS"/>
</dbReference>
<dbReference type="Pfam" id="PF02824">
    <property type="entry name" value="TGS"/>
    <property type="match status" value="1"/>
</dbReference>
<dbReference type="SUPFAM" id="SSF109604">
    <property type="entry name" value="HD-domain/PDEase-like"/>
    <property type="match status" value="1"/>
</dbReference>
<dbReference type="PANTHER" id="PTHR21262:SF31">
    <property type="entry name" value="GTP PYROPHOSPHOKINASE"/>
    <property type="match status" value="1"/>
</dbReference>
<evidence type="ECO:0000256" key="6">
    <source>
        <dbReference type="RuleBase" id="RU003847"/>
    </source>
</evidence>
<dbReference type="GO" id="GO:0042594">
    <property type="term" value="P:response to starvation"/>
    <property type="evidence" value="ECO:0007669"/>
    <property type="project" value="TreeGrafter"/>
</dbReference>
<dbReference type="EMBL" id="VIKS01000018">
    <property type="protein sequence ID" value="TQV80298.1"/>
    <property type="molecule type" value="Genomic_DNA"/>
</dbReference>
<dbReference type="GO" id="GO:0015949">
    <property type="term" value="P:nucleobase-containing small molecule interconversion"/>
    <property type="evidence" value="ECO:0007669"/>
    <property type="project" value="UniProtKB-ARBA"/>
</dbReference>
<comment type="function">
    <text evidence="6">In eubacteria ppGpp (guanosine 3'-diphosphate 5'-diphosphate) is a mediator of the stringent response that coordinates a variety of cellular activities in response to changes in nutritional abundance.</text>
</comment>
<dbReference type="Pfam" id="PF04607">
    <property type="entry name" value="RelA_SpoT"/>
    <property type="match status" value="1"/>
</dbReference>
<dbReference type="CDD" id="cd05399">
    <property type="entry name" value="NT_Rel-Spo_like"/>
    <property type="match status" value="1"/>
</dbReference>
<protein>
    <recommendedName>
        <fullName evidence="1">GTP pyrophosphokinase</fullName>
    </recommendedName>
    <alternativeName>
        <fullName evidence="4">(p)ppGpp synthase</fullName>
    </alternativeName>
    <alternativeName>
        <fullName evidence="3">ATP:GTP 3'-pyrophosphotransferase</fullName>
    </alternativeName>
    <alternativeName>
        <fullName evidence="5">ppGpp synthase I</fullName>
    </alternativeName>
</protein>
<dbReference type="PROSITE" id="PS51671">
    <property type="entry name" value="ACT"/>
    <property type="match status" value="1"/>
</dbReference>
<keyword evidence="9" id="KW-0808">Transferase</keyword>
<feature type="domain" description="TGS" evidence="8">
    <location>
        <begin position="409"/>
        <end position="470"/>
    </location>
</feature>
<keyword evidence="10" id="KW-1185">Reference proteome</keyword>
<dbReference type="InterPro" id="IPR007685">
    <property type="entry name" value="RelA_SpoT"/>
</dbReference>
<dbReference type="Pfam" id="PF13328">
    <property type="entry name" value="HD_4"/>
    <property type="match status" value="1"/>
</dbReference>
<evidence type="ECO:0000256" key="5">
    <source>
        <dbReference type="ARBA" id="ARBA00033308"/>
    </source>
</evidence>
<evidence type="ECO:0000259" key="7">
    <source>
        <dbReference type="PROSITE" id="PS51671"/>
    </source>
</evidence>
<dbReference type="InterPro" id="IPR004811">
    <property type="entry name" value="RelA/Spo_fam"/>
</dbReference>
<dbReference type="PANTHER" id="PTHR21262">
    <property type="entry name" value="GUANOSINE-3',5'-BIS DIPHOSPHATE 3'-PYROPHOSPHOHYDROLASE"/>
    <property type="match status" value="1"/>
</dbReference>
<dbReference type="NCBIfam" id="NF008124">
    <property type="entry name" value="PRK10872.1"/>
    <property type="match status" value="1"/>
</dbReference>
<dbReference type="GO" id="GO:0016301">
    <property type="term" value="F:kinase activity"/>
    <property type="evidence" value="ECO:0007669"/>
    <property type="project" value="UniProtKB-KW"/>
</dbReference>
<dbReference type="SMART" id="SM00954">
    <property type="entry name" value="RelA_SpoT"/>
    <property type="match status" value="1"/>
</dbReference>
<dbReference type="RefSeq" id="WP_142935450.1">
    <property type="nucleotide sequence ID" value="NZ_ML660174.1"/>
</dbReference>
<comment type="pathway">
    <text evidence="2">Purine metabolism.</text>
</comment>
<dbReference type="OrthoDB" id="9805041at2"/>
<gene>
    <name evidence="9" type="primary">relA</name>
    <name evidence="9" type="ORF">FLL46_26640</name>
</gene>
<dbReference type="GO" id="GO:0008728">
    <property type="term" value="F:GTP diphosphokinase activity"/>
    <property type="evidence" value="ECO:0007669"/>
    <property type="project" value="TreeGrafter"/>
</dbReference>
<dbReference type="CDD" id="cd04876">
    <property type="entry name" value="ACT_RelA-SpoT"/>
    <property type="match status" value="1"/>
</dbReference>
<dbReference type="FunFam" id="3.30.460.10:FF:000001">
    <property type="entry name" value="GTP pyrophosphokinase RelA"/>
    <property type="match status" value="1"/>
</dbReference>
<comment type="similarity">
    <text evidence="6">Belongs to the relA/spoT family.</text>
</comment>
<evidence type="ECO:0000256" key="4">
    <source>
        <dbReference type="ARBA" id="ARBA00032407"/>
    </source>
</evidence>
<dbReference type="GO" id="GO:0008893">
    <property type="term" value="F:guanosine-3',5'-bis(diphosphate) 3'-diphosphatase activity"/>
    <property type="evidence" value="ECO:0007669"/>
    <property type="project" value="TreeGrafter"/>
</dbReference>
<reference evidence="9 10" key="1">
    <citation type="submission" date="2019-07" db="EMBL/GenBank/DDBJ databases">
        <title>Draft genome for Aliikangiella sp. M105.</title>
        <authorList>
            <person name="Wang G."/>
        </authorList>
    </citation>
    <scope>NUCLEOTIDE SEQUENCE [LARGE SCALE GENOMIC DNA]</scope>
    <source>
        <strain evidence="9 10">M105</strain>
    </source>
</reference>
<dbReference type="Gene3D" id="3.30.70.260">
    <property type="match status" value="1"/>
</dbReference>
<dbReference type="Gene3D" id="3.10.20.30">
    <property type="match status" value="1"/>
</dbReference>
<accession>A0A545TSV7</accession>
<comment type="caution">
    <text evidence="9">The sequence shown here is derived from an EMBL/GenBank/DDBJ whole genome shotgun (WGS) entry which is preliminary data.</text>
</comment>
<dbReference type="InterPro" id="IPR012675">
    <property type="entry name" value="Beta-grasp_dom_sf"/>
</dbReference>
<dbReference type="PROSITE" id="PS51880">
    <property type="entry name" value="TGS"/>
    <property type="match status" value="1"/>
</dbReference>
<dbReference type="SUPFAM" id="SSF81301">
    <property type="entry name" value="Nucleotidyltransferase"/>
    <property type="match status" value="1"/>
</dbReference>
<organism evidence="9 10">
    <name type="scientific">Aliikangiella coralliicola</name>
    <dbReference type="NCBI Taxonomy" id="2592383"/>
    <lineage>
        <taxon>Bacteria</taxon>
        <taxon>Pseudomonadati</taxon>
        <taxon>Pseudomonadota</taxon>
        <taxon>Gammaproteobacteria</taxon>
        <taxon>Oceanospirillales</taxon>
        <taxon>Pleioneaceae</taxon>
        <taxon>Aliikangiella</taxon>
    </lineage>
</organism>
<sequence length="739" mass="83871">MVKVHDIRTPKDINDSHYHQWCLSIQPENDPNDQEGWDKATELLQQVSQQETGDKAAKLPDIFEQSFEMGNILSSLNANNTTLIAAILYPFVDAELLNIETIQEQCSSKIANRIKGVATMDAIRALQSNYAESNDPGHIDNLRKMLLTMVDDVRVVLIKLAERLCILRKAVKSDSEKRILVAQEVNDVYAPLANRLGIGQLKWEMEDLAFRILKPDEYKKIAKSLAEKRGAREIYVEKVLQIIGDSLADFNVDAELQGRAKHIFSIWKKMQRKQVGFEEIYDVRAVRVLVPKIQDCYTVLGAVHGLWKHIPKEFDDYVATPKENGYRSLHTAVVGMEGKTLEIQIRTHEMHQESELGVAAHWKYKEGKAAPSDGYEAKIAWLRQLLEWQDEVTESADIVEEFRNQVLEERIYVFTPRGKLIDLPSGSTAVDFAYRVHTEVGHRCRGAKVNGRIIPLTQPIETGQRIEILTSKTGGPSRDWLSEHQGYVKSSRARSKIHQWFRHQDKDKNIAAGKQLLEKEIHKHNFRQVDYLKVARHFNFNKEEELFAGIGVGDKGLHQVTNYIRSIQEAQPPINRDTVIKRPAKVTKRSASSDILVEGVGNLLTRMAGCCKPVPGDMIAGYVTVGRGIMIHRSDCHYLLTSQKSNPEKVLSVDWSDSVNESYLIDLLIKAYDRKGLLGDVTTLMADEKVSVTSLNTHVNKKRLMVSIHIQIEVSSINALSRIMSRIERLPTIVSVQRK</sequence>
<dbReference type="NCBIfam" id="TIGR00691">
    <property type="entry name" value="spoT_relA"/>
    <property type="match status" value="1"/>
</dbReference>
<dbReference type="SUPFAM" id="SSF81271">
    <property type="entry name" value="TGS-like"/>
    <property type="match status" value="1"/>
</dbReference>
<dbReference type="Gene3D" id="1.10.3210.10">
    <property type="entry name" value="Hypothetical protein af1432"/>
    <property type="match status" value="1"/>
</dbReference>
<dbReference type="FunFam" id="3.10.20.30:FF:000002">
    <property type="entry name" value="GTP pyrophosphokinase (RelA/SpoT)"/>
    <property type="match status" value="1"/>
</dbReference>
<dbReference type="CDD" id="cd01668">
    <property type="entry name" value="TGS_RSH"/>
    <property type="match status" value="1"/>
</dbReference>
<dbReference type="InterPro" id="IPR043519">
    <property type="entry name" value="NT_sf"/>
</dbReference>
<dbReference type="Pfam" id="PF13291">
    <property type="entry name" value="ACT_4"/>
    <property type="match status" value="1"/>
</dbReference>
<evidence type="ECO:0000313" key="10">
    <source>
        <dbReference type="Proteomes" id="UP000315439"/>
    </source>
</evidence>
<dbReference type="GO" id="GO:0015969">
    <property type="term" value="P:guanosine tetraphosphate metabolic process"/>
    <property type="evidence" value="ECO:0007669"/>
    <property type="project" value="InterPro"/>
</dbReference>
<feature type="domain" description="ACT" evidence="7">
    <location>
        <begin position="666"/>
        <end position="739"/>
    </location>
</feature>
<evidence type="ECO:0000256" key="2">
    <source>
        <dbReference type="ARBA" id="ARBA00025704"/>
    </source>
</evidence>
<evidence type="ECO:0000313" key="9">
    <source>
        <dbReference type="EMBL" id="TQV80298.1"/>
    </source>
</evidence>
<proteinExistence type="inferred from homology"/>
<evidence type="ECO:0000259" key="8">
    <source>
        <dbReference type="PROSITE" id="PS51880"/>
    </source>
</evidence>
<dbReference type="InterPro" id="IPR012676">
    <property type="entry name" value="TGS-like"/>
</dbReference>
<dbReference type="GO" id="GO:0005886">
    <property type="term" value="C:plasma membrane"/>
    <property type="evidence" value="ECO:0007669"/>
    <property type="project" value="TreeGrafter"/>
</dbReference>
<dbReference type="SUPFAM" id="SSF55021">
    <property type="entry name" value="ACT-like"/>
    <property type="match status" value="1"/>
</dbReference>
<dbReference type="InterPro" id="IPR002912">
    <property type="entry name" value="ACT_dom"/>
</dbReference>
<evidence type="ECO:0000256" key="3">
    <source>
        <dbReference type="ARBA" id="ARBA00029754"/>
    </source>
</evidence>
<keyword evidence="9" id="KW-0418">Kinase</keyword>
<dbReference type="InterPro" id="IPR045865">
    <property type="entry name" value="ACT-like_dom_sf"/>
</dbReference>
<dbReference type="InterPro" id="IPR033655">
    <property type="entry name" value="TGS_RelA/SpoT"/>
</dbReference>
<evidence type="ECO:0000256" key="1">
    <source>
        <dbReference type="ARBA" id="ARBA00019852"/>
    </source>
</evidence>
<dbReference type="Proteomes" id="UP000315439">
    <property type="component" value="Unassembled WGS sequence"/>
</dbReference>
<name>A0A545TSV7_9GAMM</name>